<reference evidence="3 4" key="1">
    <citation type="submission" date="2016-02" db="EMBL/GenBank/DDBJ databases">
        <authorList>
            <consortium name="Pathogen Informatics"/>
        </authorList>
    </citation>
    <scope>NUCLEOTIDE SEQUENCE [LARGE SCALE GENOMIC DNA]</scope>
    <source>
        <strain evidence="3 4">LSS52</strain>
    </source>
</reference>
<dbReference type="GO" id="GO:0003677">
    <property type="term" value="F:DNA binding"/>
    <property type="evidence" value="ECO:0007669"/>
    <property type="project" value="InterPro"/>
</dbReference>
<dbReference type="SMART" id="SM00857">
    <property type="entry name" value="Resolvase"/>
    <property type="match status" value="1"/>
</dbReference>
<feature type="domain" description="Resolvase/invertase-type recombinase catalytic" evidence="1">
    <location>
        <begin position="22"/>
        <end position="176"/>
    </location>
</feature>
<dbReference type="PANTHER" id="PTHR30461:SF23">
    <property type="entry name" value="DNA RECOMBINASE-RELATED"/>
    <property type="match status" value="1"/>
</dbReference>
<dbReference type="InterPro" id="IPR038109">
    <property type="entry name" value="DNA_bind_recomb_sf"/>
</dbReference>
<dbReference type="EMBL" id="FIHA01000015">
    <property type="protein sequence ID" value="CYU82330.1"/>
    <property type="molecule type" value="Genomic_DNA"/>
</dbReference>
<dbReference type="RefSeq" id="WP_044775901.1">
    <property type="nucleotide sequence ID" value="NZ_CEDY01000007.1"/>
</dbReference>
<sequence>MARTKNRYRKETIEEAPLQTYRTGIYIRLSKERTETWRNKSQSLETQESLARAFAKEKGLTVTKCYIDYEYSGTNFNRPAYQDMMDDLKKGIINCILIRDLSRLGRNYIEMGRLIDKVFPFMGVRFISINDNLDTLDGLEDKKSFEVEIKNLVNDLYSKDISKKVTASHIQKAKQGYFIAGFAPYGYKLERREGGNRLVIDVIVQSVMVDVFEKLMAGQSINQVTKYLNQQKVATPMAYRQTGERYRTENDTRQWQSANLQRLVQNPAFYGSLIQRRHNKTLTEKDFIQVDDCHEAYITKKEHQTLQKLISERRSIRKQTQPRTTNRYKGLIYVKGQSTQMRRYCKHFSNSKSEYDYYYFMDYLHGSAPSKKQTVYISEQALDKIVLSLVQAEMNRLGTVKNLLPKLEMKRDECLRDCQKRTKNLQRTLASLQAEQGELYLNYRLEAQERETYLSQKATITSKIETLSTEIAHYEALAMKIEEKHSQQVSWVKHLAKCQNQSVLTAELLNELIERIDVEVDKSVIVTFTCLMGGDDHV</sequence>
<organism evidence="3 4">
    <name type="scientific">Streptococcus suis</name>
    <dbReference type="NCBI Taxonomy" id="1307"/>
    <lineage>
        <taxon>Bacteria</taxon>
        <taxon>Bacillati</taxon>
        <taxon>Bacillota</taxon>
        <taxon>Bacilli</taxon>
        <taxon>Lactobacillales</taxon>
        <taxon>Streptococcaceae</taxon>
        <taxon>Streptococcus</taxon>
    </lineage>
</organism>
<feature type="domain" description="Recombinase" evidence="2">
    <location>
        <begin position="184"/>
        <end position="316"/>
    </location>
</feature>
<dbReference type="Pfam" id="PF07508">
    <property type="entry name" value="Recombinase"/>
    <property type="match status" value="1"/>
</dbReference>
<evidence type="ECO:0000313" key="3">
    <source>
        <dbReference type="EMBL" id="CYU82330.1"/>
    </source>
</evidence>
<gene>
    <name evidence="3" type="ORF">ERS132414_00970</name>
</gene>
<proteinExistence type="predicted"/>
<dbReference type="Proteomes" id="UP000072794">
    <property type="component" value="Unassembled WGS sequence"/>
</dbReference>
<dbReference type="InterPro" id="IPR011109">
    <property type="entry name" value="DNA_bind_recombinase_dom"/>
</dbReference>
<accession>A0A0Z8FLE2</accession>
<dbReference type="Gene3D" id="3.40.50.1390">
    <property type="entry name" value="Resolvase, N-terminal catalytic domain"/>
    <property type="match status" value="1"/>
</dbReference>
<dbReference type="SUPFAM" id="SSF53041">
    <property type="entry name" value="Resolvase-like"/>
    <property type="match status" value="1"/>
</dbReference>
<dbReference type="PANTHER" id="PTHR30461">
    <property type="entry name" value="DNA-INVERTASE FROM LAMBDOID PROPHAGE"/>
    <property type="match status" value="1"/>
</dbReference>
<dbReference type="AlphaFoldDB" id="A0A0Z8FLE2"/>
<dbReference type="InterPro" id="IPR036162">
    <property type="entry name" value="Resolvase-like_N_sf"/>
</dbReference>
<evidence type="ECO:0000259" key="1">
    <source>
        <dbReference type="PROSITE" id="PS51736"/>
    </source>
</evidence>
<dbReference type="PROSITE" id="PS51736">
    <property type="entry name" value="RECOMBINASES_3"/>
    <property type="match status" value="1"/>
</dbReference>
<name>A0A0Z8FLE2_STRSU</name>
<dbReference type="InterPro" id="IPR050639">
    <property type="entry name" value="SSR_resolvase"/>
</dbReference>
<dbReference type="PROSITE" id="PS51737">
    <property type="entry name" value="RECOMBINASE_DNA_BIND"/>
    <property type="match status" value="1"/>
</dbReference>
<protein>
    <submittedName>
        <fullName evidence="3">Site-specific recombinase</fullName>
    </submittedName>
</protein>
<dbReference type="Pfam" id="PF00239">
    <property type="entry name" value="Resolvase"/>
    <property type="match status" value="1"/>
</dbReference>
<dbReference type="GO" id="GO:0000150">
    <property type="term" value="F:DNA strand exchange activity"/>
    <property type="evidence" value="ECO:0007669"/>
    <property type="project" value="InterPro"/>
</dbReference>
<dbReference type="Gene3D" id="3.90.1750.20">
    <property type="entry name" value="Putative Large Serine Recombinase, Chain B, Domain 2"/>
    <property type="match status" value="1"/>
</dbReference>
<evidence type="ECO:0000259" key="2">
    <source>
        <dbReference type="PROSITE" id="PS51737"/>
    </source>
</evidence>
<dbReference type="InterPro" id="IPR006119">
    <property type="entry name" value="Resolv_N"/>
</dbReference>
<evidence type="ECO:0000313" key="4">
    <source>
        <dbReference type="Proteomes" id="UP000072794"/>
    </source>
</evidence>